<reference evidence="1" key="1">
    <citation type="submission" date="2018-05" db="EMBL/GenBank/DDBJ databases">
        <authorList>
            <person name="Lanie J.A."/>
            <person name="Ng W.-L."/>
            <person name="Kazmierczak K.M."/>
            <person name="Andrzejewski T.M."/>
            <person name="Davidsen T.M."/>
            <person name="Wayne K.J."/>
            <person name="Tettelin H."/>
            <person name="Glass J.I."/>
            <person name="Rusch D."/>
            <person name="Podicherti R."/>
            <person name="Tsui H.-C.T."/>
            <person name="Winkler M.E."/>
        </authorList>
    </citation>
    <scope>NUCLEOTIDE SEQUENCE</scope>
</reference>
<name>A0A382M5A1_9ZZZZ</name>
<gene>
    <name evidence="1" type="ORF">METZ01_LOCUS296652</name>
</gene>
<protein>
    <recommendedName>
        <fullName evidence="2">Major tropism determinant N-terminal domain-containing protein</fullName>
    </recommendedName>
</protein>
<organism evidence="1">
    <name type="scientific">marine metagenome</name>
    <dbReference type="NCBI Taxonomy" id="408172"/>
    <lineage>
        <taxon>unclassified sequences</taxon>
        <taxon>metagenomes</taxon>
        <taxon>ecological metagenomes</taxon>
    </lineage>
</organism>
<accession>A0A382M5A1</accession>
<dbReference type="AlphaFoldDB" id="A0A382M5A1"/>
<evidence type="ECO:0008006" key="2">
    <source>
        <dbReference type="Google" id="ProtNLM"/>
    </source>
</evidence>
<dbReference type="EMBL" id="UINC01091209">
    <property type="protein sequence ID" value="SVC43798.1"/>
    <property type="molecule type" value="Genomic_DNA"/>
</dbReference>
<sequence length="363" mass="37423">MAQVIKPKRKFTTGAPTTSDLAEGEIAINTFDKILYIRDNANNIIEVAGGGSGGGGSTTEVTQSSHGLAVKDCIRHNGSAWVKAQANSAATLALGVVTASADANTFTVAQSGRFELSSHGLTVGQWYYLSADTAGLLTLTEPAFSQPLVYVEDANNVFVFPYRPSNVMISGGTPLGIFVDELVGNGSSVDFTMAGDPLDEKNTQVYLNGVYQEKSTYSISGTTLTFSTAPANLTSIEVIRYAATAFVIGAPDDNSVSTVKIQDDAVTADKLANAINTSIAANTAKVTNATHTGDVTGATALTIADDAVGADQMADDAVGVAVLSATGTANATTFLRGDNTWAASGGLYNAWLVKTADGYTAVS</sequence>
<feature type="non-terminal residue" evidence="1">
    <location>
        <position position="363"/>
    </location>
</feature>
<proteinExistence type="predicted"/>
<evidence type="ECO:0000313" key="1">
    <source>
        <dbReference type="EMBL" id="SVC43798.1"/>
    </source>
</evidence>